<protein>
    <submittedName>
        <fullName evidence="4">FlaA1/EpsC-like NDP-sugar epimerase</fullName>
    </submittedName>
</protein>
<evidence type="ECO:0000313" key="4">
    <source>
        <dbReference type="EMBL" id="PPK59189.1"/>
    </source>
</evidence>
<evidence type="ECO:0000313" key="5">
    <source>
        <dbReference type="Proteomes" id="UP000239861"/>
    </source>
</evidence>
<proteinExistence type="inferred from homology"/>
<evidence type="ECO:0000259" key="3">
    <source>
        <dbReference type="Pfam" id="PF02719"/>
    </source>
</evidence>
<dbReference type="InterPro" id="IPR051203">
    <property type="entry name" value="Polysaccharide_Synthase-Rel"/>
</dbReference>
<dbReference type="CDD" id="cd05237">
    <property type="entry name" value="UDP_invert_4-6DH_SDR_e"/>
    <property type="match status" value="1"/>
</dbReference>
<feature type="transmembrane region" description="Helical" evidence="2">
    <location>
        <begin position="68"/>
        <end position="87"/>
    </location>
</feature>
<dbReference type="PANTHER" id="PTHR43318:SF1">
    <property type="entry name" value="POLYSACCHARIDE BIOSYNTHESIS PROTEIN EPSC-RELATED"/>
    <property type="match status" value="1"/>
</dbReference>
<dbReference type="AlphaFoldDB" id="A0AB36ZVG7"/>
<feature type="domain" description="Polysaccharide biosynthesis protein CapD-like" evidence="3">
    <location>
        <begin position="264"/>
        <end position="538"/>
    </location>
</feature>
<keyword evidence="2" id="KW-0472">Membrane</keyword>
<dbReference type="InterPro" id="IPR036291">
    <property type="entry name" value="NAD(P)-bd_dom_sf"/>
</dbReference>
<dbReference type="SUPFAM" id="SSF51735">
    <property type="entry name" value="NAD(P)-binding Rossmann-fold domains"/>
    <property type="match status" value="1"/>
</dbReference>
<comment type="caution">
    <text evidence="4">The sequence shown here is derived from an EMBL/GenBank/DDBJ whole genome shotgun (WGS) entry which is preliminary data.</text>
</comment>
<evidence type="ECO:0000256" key="1">
    <source>
        <dbReference type="ARBA" id="ARBA00007430"/>
    </source>
</evidence>
<feature type="transmembrane region" description="Helical" evidence="2">
    <location>
        <begin position="35"/>
        <end position="56"/>
    </location>
</feature>
<dbReference type="SUPFAM" id="SSF53335">
    <property type="entry name" value="S-adenosyl-L-methionine-dependent methyltransferases"/>
    <property type="match status" value="1"/>
</dbReference>
<name>A0AB36ZVG7_9BACT</name>
<evidence type="ECO:0000256" key="2">
    <source>
        <dbReference type="SAM" id="Phobius"/>
    </source>
</evidence>
<organism evidence="4 5">
    <name type="scientific">Malaciobacter marinus</name>
    <dbReference type="NCBI Taxonomy" id="505249"/>
    <lineage>
        <taxon>Bacteria</taxon>
        <taxon>Pseudomonadati</taxon>
        <taxon>Campylobacterota</taxon>
        <taxon>Epsilonproteobacteria</taxon>
        <taxon>Campylobacterales</taxon>
        <taxon>Arcobacteraceae</taxon>
        <taxon>Malaciobacter</taxon>
    </lineage>
</organism>
<keyword evidence="2" id="KW-0812">Transmembrane</keyword>
<dbReference type="InterPro" id="IPR003869">
    <property type="entry name" value="Polysac_CapD-like"/>
</dbReference>
<keyword evidence="2" id="KW-1133">Transmembrane helix</keyword>
<sequence>MLRLDKRILNFVVIIALTIITFWWTFFIFHMEFEIRFVLGVIAIRMLASLLIFKDFSLSWSKATQKTFIMKSIVYIVAFCIYMPFYYGELRFAFMASELAFYLFAINFSMYSYHYLINRSKVAKTKELVIYGAGKAGMKLEEEFRESKYKVKYFVDDDKILQKRSIDAIHILSKKRLKERLAGQKLDLLIIAMPSVKKSRIKQIYEELGEYFKEIRILPSLEEILEHKDFTTQLKNISVEDLLARHPQDLDKEKIESFIKDKIVLITGAGGSIGSEISRQCKKFGAKQLILLDHSEYNLYKITEELHAPNIVSVMQNVRNYDFIEKTFKKYKPQIVIHAAAYKHVPLVEDNILEGISNNILGTKNCIDLSIKYEAEKFVLISTDKAVRPTNVMGTTKRICELYAQNANTKENTEIVAVRFGNVLGSSGSVIPKFKSQIEAGGPITVTHPDITRYFMLIPEACELVLQAASIGKGGEIFILDMGEPVKIVDLAKKMCELSGQEDIKIEFCGLRPGEKLYEELLINDSDKKTDYDSIMVASSTKYDIDKLNNDIQELLVCEDKIKKLKEIVPEFEHNK</sequence>
<dbReference type="InterPro" id="IPR029063">
    <property type="entry name" value="SAM-dependent_MTases_sf"/>
</dbReference>
<comment type="similarity">
    <text evidence="1">Belongs to the polysaccharide synthase family.</text>
</comment>
<gene>
    <name evidence="4" type="ORF">B0F89_13329</name>
</gene>
<accession>A0AB36ZVG7</accession>
<dbReference type="Pfam" id="PF02719">
    <property type="entry name" value="Polysacc_synt_2"/>
    <property type="match status" value="1"/>
</dbReference>
<dbReference type="RefSeq" id="WP_099333968.1">
    <property type="nucleotide sequence ID" value="NZ_PTIW01000033.1"/>
</dbReference>
<dbReference type="Gene3D" id="3.40.50.720">
    <property type="entry name" value="NAD(P)-binding Rossmann-like Domain"/>
    <property type="match status" value="2"/>
</dbReference>
<feature type="transmembrane region" description="Helical" evidence="2">
    <location>
        <begin position="7"/>
        <end position="29"/>
    </location>
</feature>
<dbReference type="PANTHER" id="PTHR43318">
    <property type="entry name" value="UDP-N-ACETYLGLUCOSAMINE 4,6-DEHYDRATASE"/>
    <property type="match status" value="1"/>
</dbReference>
<dbReference type="EMBL" id="PTIW01000033">
    <property type="protein sequence ID" value="PPK59189.1"/>
    <property type="molecule type" value="Genomic_DNA"/>
</dbReference>
<dbReference type="Proteomes" id="UP000239861">
    <property type="component" value="Unassembled WGS sequence"/>
</dbReference>
<reference evidence="4 5" key="1">
    <citation type="submission" date="2018-02" db="EMBL/GenBank/DDBJ databases">
        <title>Subsurface microbial communities from deep shales in Ohio and West Virginia, USA.</title>
        <authorList>
            <person name="Wrighton K."/>
        </authorList>
    </citation>
    <scope>NUCLEOTIDE SEQUENCE [LARGE SCALE GENOMIC DNA]</scope>
    <source>
        <strain evidence="4 5">MARC-MIP3H16</strain>
    </source>
</reference>